<dbReference type="PANTHER" id="PTHR42951:SF14">
    <property type="entry name" value="METALLO-BETA-LACTAMASE SUPERFAMILY PROTEIN"/>
    <property type="match status" value="1"/>
</dbReference>
<evidence type="ECO:0000313" key="3">
    <source>
        <dbReference type="Proteomes" id="UP000054771"/>
    </source>
</evidence>
<reference evidence="3" key="1">
    <citation type="journal article" date="2016" name="Genome Announc.">
        <title>Draft genome sequences of fungus Aspergillus calidoustus.</title>
        <authorList>
            <person name="Horn F."/>
            <person name="Linde J."/>
            <person name="Mattern D.J."/>
            <person name="Walther G."/>
            <person name="Guthke R."/>
            <person name="Scherlach K."/>
            <person name="Martin K."/>
            <person name="Brakhage A.A."/>
            <person name="Petzke L."/>
            <person name="Valiante V."/>
        </authorList>
    </citation>
    <scope>NUCLEOTIDE SEQUENCE [LARGE SCALE GENOMIC DNA]</scope>
    <source>
        <strain evidence="3">SF006504</strain>
    </source>
</reference>
<dbReference type="Pfam" id="PF00753">
    <property type="entry name" value="Lactamase_B"/>
    <property type="match status" value="1"/>
</dbReference>
<dbReference type="InterPro" id="IPR036866">
    <property type="entry name" value="RibonucZ/Hydroxyglut_hydro"/>
</dbReference>
<dbReference type="InterPro" id="IPR050855">
    <property type="entry name" value="NDM-1-like"/>
</dbReference>
<dbReference type="PANTHER" id="PTHR42951">
    <property type="entry name" value="METALLO-BETA-LACTAMASE DOMAIN-CONTAINING"/>
    <property type="match status" value="1"/>
</dbReference>
<sequence>MDTRSFSPVSCTLIHGANSAVLVDTPFSISQTEEVAAWIKTTVSEKDLRYLYITHGHGDHWLGTATLRKLGPNLRALATHGKVAHIAEQAKPEVFEGTWLALFPGGQIPAVGEMDLAEATSPSTFELEGHEFHVVEAGHMDTFNTTVLHVPIIRLVVEADAIYGDVHQYHGEANTTTKREEWLRALNTIEALDPQIGCGP</sequence>
<feature type="domain" description="Metallo-beta-lactamase" evidence="1">
    <location>
        <begin position="8"/>
        <end position="200"/>
    </location>
</feature>
<evidence type="ECO:0000313" key="2">
    <source>
        <dbReference type="EMBL" id="CEL03985.1"/>
    </source>
</evidence>
<evidence type="ECO:0000259" key="1">
    <source>
        <dbReference type="SMART" id="SM00849"/>
    </source>
</evidence>
<dbReference type="SMART" id="SM00849">
    <property type="entry name" value="Lactamase_B"/>
    <property type="match status" value="1"/>
</dbReference>
<dbReference type="CDD" id="cd07739">
    <property type="entry name" value="metallo-hydrolase-like_MBL-fold"/>
    <property type="match status" value="1"/>
</dbReference>
<dbReference type="SUPFAM" id="SSF56281">
    <property type="entry name" value="Metallo-hydrolase/oxidoreductase"/>
    <property type="match status" value="1"/>
</dbReference>
<protein>
    <recommendedName>
        <fullName evidence="1">Metallo-beta-lactamase domain-containing protein</fullName>
    </recommendedName>
</protein>
<proteinExistence type="predicted"/>
<gene>
    <name evidence="2" type="ORF">ASPCAL05119</name>
</gene>
<dbReference type="EMBL" id="CDMC01000004">
    <property type="protein sequence ID" value="CEL03985.1"/>
    <property type="molecule type" value="Genomic_DNA"/>
</dbReference>
<dbReference type="Proteomes" id="UP000054771">
    <property type="component" value="Unassembled WGS sequence"/>
</dbReference>
<dbReference type="OrthoDB" id="536211at2759"/>
<dbReference type="OMA" id="WIKKTAP"/>
<dbReference type="Gene3D" id="3.60.15.10">
    <property type="entry name" value="Ribonuclease Z/Hydroxyacylglutathione hydrolase-like"/>
    <property type="match status" value="1"/>
</dbReference>
<accession>A0A0U5FWQ1</accession>
<name>A0A0U5FWQ1_ASPCI</name>
<dbReference type="InterPro" id="IPR001279">
    <property type="entry name" value="Metallo-B-lactamas"/>
</dbReference>
<keyword evidence="3" id="KW-1185">Reference proteome</keyword>
<dbReference type="AlphaFoldDB" id="A0A0U5FWQ1"/>
<organism evidence="2 3">
    <name type="scientific">Aspergillus calidoustus</name>
    <dbReference type="NCBI Taxonomy" id="454130"/>
    <lineage>
        <taxon>Eukaryota</taxon>
        <taxon>Fungi</taxon>
        <taxon>Dikarya</taxon>
        <taxon>Ascomycota</taxon>
        <taxon>Pezizomycotina</taxon>
        <taxon>Eurotiomycetes</taxon>
        <taxon>Eurotiomycetidae</taxon>
        <taxon>Eurotiales</taxon>
        <taxon>Aspergillaceae</taxon>
        <taxon>Aspergillus</taxon>
        <taxon>Aspergillus subgen. Nidulantes</taxon>
    </lineage>
</organism>